<dbReference type="EMBL" id="JBHSNF010000002">
    <property type="protein sequence ID" value="MFC5526188.1"/>
    <property type="molecule type" value="Genomic_DNA"/>
</dbReference>
<feature type="transmembrane region" description="Helical" evidence="1">
    <location>
        <begin position="16"/>
        <end position="37"/>
    </location>
</feature>
<evidence type="ECO:0000256" key="1">
    <source>
        <dbReference type="SAM" id="Phobius"/>
    </source>
</evidence>
<keyword evidence="1" id="KW-0472">Membrane</keyword>
<keyword evidence="3" id="KW-1185">Reference proteome</keyword>
<gene>
    <name evidence="2" type="ORF">ACFPPA_10585</name>
</gene>
<name>A0ABW0QN86_9GAMM</name>
<evidence type="ECO:0000313" key="2">
    <source>
        <dbReference type="EMBL" id="MFC5526188.1"/>
    </source>
</evidence>
<keyword evidence="1" id="KW-0812">Transmembrane</keyword>
<protein>
    <submittedName>
        <fullName evidence="2">DUF2254 domain-containing protein</fullName>
    </submittedName>
</protein>
<dbReference type="Pfam" id="PF10011">
    <property type="entry name" value="DUF2254"/>
    <property type="match status" value="1"/>
</dbReference>
<organism evidence="2 3">
    <name type="scientific">Rhodanobacter ginsengisoli</name>
    <dbReference type="NCBI Taxonomy" id="418646"/>
    <lineage>
        <taxon>Bacteria</taxon>
        <taxon>Pseudomonadati</taxon>
        <taxon>Pseudomonadota</taxon>
        <taxon>Gammaproteobacteria</taxon>
        <taxon>Lysobacterales</taxon>
        <taxon>Rhodanobacteraceae</taxon>
        <taxon>Rhodanobacter</taxon>
    </lineage>
</organism>
<comment type="caution">
    <text evidence="2">The sequence shown here is derived from an EMBL/GenBank/DDBJ whole genome shotgun (WGS) entry which is preliminary data.</text>
</comment>
<dbReference type="RefSeq" id="WP_377319730.1">
    <property type="nucleotide sequence ID" value="NZ_JBHSNF010000002.1"/>
</dbReference>
<reference evidence="3" key="1">
    <citation type="journal article" date="2019" name="Int. J. Syst. Evol. Microbiol.">
        <title>The Global Catalogue of Microorganisms (GCM) 10K type strain sequencing project: providing services to taxonomists for standard genome sequencing and annotation.</title>
        <authorList>
            <consortium name="The Broad Institute Genomics Platform"/>
            <consortium name="The Broad Institute Genome Sequencing Center for Infectious Disease"/>
            <person name="Wu L."/>
            <person name="Ma J."/>
        </authorList>
    </citation>
    <scope>NUCLEOTIDE SEQUENCE [LARGE SCALE GENOMIC DNA]</scope>
    <source>
        <strain evidence="3">CGMCC 1.16619</strain>
    </source>
</reference>
<dbReference type="InterPro" id="IPR018723">
    <property type="entry name" value="DUF2254_membrane"/>
</dbReference>
<accession>A0ABW0QN86</accession>
<proteinExistence type="predicted"/>
<dbReference type="Proteomes" id="UP001596114">
    <property type="component" value="Unassembled WGS sequence"/>
</dbReference>
<feature type="transmembrane region" description="Helical" evidence="1">
    <location>
        <begin position="104"/>
        <end position="127"/>
    </location>
</feature>
<evidence type="ECO:0000313" key="3">
    <source>
        <dbReference type="Proteomes" id="UP001596114"/>
    </source>
</evidence>
<feature type="transmembrane region" description="Helical" evidence="1">
    <location>
        <begin position="133"/>
        <end position="154"/>
    </location>
</feature>
<feature type="transmembrane region" description="Helical" evidence="1">
    <location>
        <begin position="57"/>
        <end position="83"/>
    </location>
</feature>
<sequence length="418" mass="44994">MNATWRLLIVRITRRLWFRSALYGAFGVASALIGAVAKPLIPPGVAAQIGAAAVGNILGILASSMLAVTTFSLSTMVAAYAAASSNATPRASTLLIEDSGSQSALASFIGAFLFSIVGLIALSTGVYGDSGRLILFAATIMIIVMIVVTLLRWIDQISRLGRVGETIDRVERATREAMKPLARAPWLHASPHGELPADAIGIFSRRIGYITYIDVERLQRLADSGDIQLWTGVAAGSFITPDQVIARLSKPVDEELAAKIADAFVVDDLRDFDQDPRFGLVVLTEIAQRALSPAINDPGTAIDIIGTVTRLLCEWAEARQTTPAEELRYPRVHVRALDEGDFFEDVYAPLVRDSAGLLEVAIRLHKSLATLGQLGYAPYRAAALAQTGRALQFSAKRLSLDSDQQRLLDIAGWRGGSR</sequence>
<keyword evidence="1" id="KW-1133">Transmembrane helix</keyword>